<evidence type="ECO:0000259" key="9">
    <source>
        <dbReference type="PROSITE" id="PS50928"/>
    </source>
</evidence>
<feature type="transmembrane region" description="Helical" evidence="7">
    <location>
        <begin position="257"/>
        <end position="276"/>
    </location>
</feature>
<evidence type="ECO:0000256" key="6">
    <source>
        <dbReference type="ARBA" id="ARBA00023136"/>
    </source>
</evidence>
<evidence type="ECO:0000256" key="8">
    <source>
        <dbReference type="SAM" id="MobiDB-lite"/>
    </source>
</evidence>
<evidence type="ECO:0000256" key="7">
    <source>
        <dbReference type="RuleBase" id="RU363032"/>
    </source>
</evidence>
<evidence type="ECO:0000256" key="5">
    <source>
        <dbReference type="ARBA" id="ARBA00022989"/>
    </source>
</evidence>
<dbReference type="InterPro" id="IPR000515">
    <property type="entry name" value="MetI-like"/>
</dbReference>
<dbReference type="PANTHER" id="PTHR30151">
    <property type="entry name" value="ALKANE SULFONATE ABC TRANSPORTER-RELATED, MEMBRANE SUBUNIT"/>
    <property type="match status" value="1"/>
</dbReference>
<evidence type="ECO:0000313" key="11">
    <source>
        <dbReference type="Proteomes" id="UP000603865"/>
    </source>
</evidence>
<keyword evidence="2 7" id="KW-0813">Transport</keyword>
<comment type="caution">
    <text evidence="10">The sequence shown here is derived from an EMBL/GenBank/DDBJ whole genome shotgun (WGS) entry which is preliminary data.</text>
</comment>
<sequence length="290" mass="31402">MTKFNVTQDALTGAITGRSSDAPPSSKGAAPLTRRTRQAPVWRSEALRWLLPLALLLVWQVASSVGWLNVRVLPAPLAVVLAAWELLRNGQLEHHFLISLARAGTGVLIGSGLGLTLGLLNGTSRPAYLLLDSSFQMLRTIPSLALIPLVIVWFGIGESGKVFLIVLATFFPVYLNTLHGVRSIDARLTEMARVYGLGARETFRRVILPGALPSVLVGLRYALGISWLALVVSESFGASSGIGFLAMDAREFFRTDVIVLSIVIYALIGKVADALVRGLERRLLPWQVQA</sequence>
<reference evidence="10" key="2">
    <citation type="submission" date="2020-09" db="EMBL/GenBank/DDBJ databases">
        <authorList>
            <person name="Sun Q."/>
            <person name="Ohkuma M."/>
        </authorList>
    </citation>
    <scope>NUCLEOTIDE SEQUENCE</scope>
    <source>
        <strain evidence="10">JCM 31311</strain>
    </source>
</reference>
<feature type="transmembrane region" description="Helical" evidence="7">
    <location>
        <begin position="96"/>
        <end position="120"/>
    </location>
</feature>
<accession>A0A918FA57</accession>
<dbReference type="RefSeq" id="WP_189091870.1">
    <property type="nucleotide sequence ID" value="NZ_BMQL01000024.1"/>
</dbReference>
<dbReference type="AlphaFoldDB" id="A0A918FA57"/>
<dbReference type="EMBL" id="BMQL01000024">
    <property type="protein sequence ID" value="GGR20208.1"/>
    <property type="molecule type" value="Genomic_DNA"/>
</dbReference>
<proteinExistence type="inferred from homology"/>
<comment type="similarity">
    <text evidence="7">Belongs to the binding-protein-dependent transport system permease family.</text>
</comment>
<evidence type="ECO:0000256" key="1">
    <source>
        <dbReference type="ARBA" id="ARBA00004651"/>
    </source>
</evidence>
<keyword evidence="11" id="KW-1185">Reference proteome</keyword>
<comment type="subcellular location">
    <subcellularLocation>
        <location evidence="1 7">Cell membrane</location>
        <topology evidence="1 7">Multi-pass membrane protein</topology>
    </subcellularLocation>
</comment>
<dbReference type="GO" id="GO:0005886">
    <property type="term" value="C:plasma membrane"/>
    <property type="evidence" value="ECO:0007669"/>
    <property type="project" value="UniProtKB-SubCell"/>
</dbReference>
<dbReference type="Proteomes" id="UP000603865">
    <property type="component" value="Unassembled WGS sequence"/>
</dbReference>
<feature type="transmembrane region" description="Helical" evidence="7">
    <location>
        <begin position="162"/>
        <end position="181"/>
    </location>
</feature>
<feature type="transmembrane region" description="Helical" evidence="7">
    <location>
        <begin position="140"/>
        <end position="156"/>
    </location>
</feature>
<dbReference type="CDD" id="cd06261">
    <property type="entry name" value="TM_PBP2"/>
    <property type="match status" value="1"/>
</dbReference>
<dbReference type="PANTHER" id="PTHR30151:SF38">
    <property type="entry name" value="ALIPHATIC SULFONATES TRANSPORT PERMEASE PROTEIN SSUC-RELATED"/>
    <property type="match status" value="1"/>
</dbReference>
<dbReference type="PROSITE" id="PS50928">
    <property type="entry name" value="ABC_TM1"/>
    <property type="match status" value="1"/>
</dbReference>
<dbReference type="Pfam" id="PF00528">
    <property type="entry name" value="BPD_transp_1"/>
    <property type="match status" value="1"/>
</dbReference>
<keyword evidence="6 7" id="KW-0472">Membrane</keyword>
<feature type="region of interest" description="Disordered" evidence="8">
    <location>
        <begin position="15"/>
        <end position="34"/>
    </location>
</feature>
<keyword evidence="4 7" id="KW-0812">Transmembrane</keyword>
<gene>
    <name evidence="10" type="ORF">GCM10008957_35780</name>
</gene>
<evidence type="ECO:0000256" key="4">
    <source>
        <dbReference type="ARBA" id="ARBA00022692"/>
    </source>
</evidence>
<keyword evidence="3" id="KW-1003">Cell membrane</keyword>
<evidence type="ECO:0000256" key="2">
    <source>
        <dbReference type="ARBA" id="ARBA00022448"/>
    </source>
</evidence>
<evidence type="ECO:0000313" key="10">
    <source>
        <dbReference type="EMBL" id="GGR20208.1"/>
    </source>
</evidence>
<dbReference type="Gene3D" id="1.10.3720.10">
    <property type="entry name" value="MetI-like"/>
    <property type="match status" value="1"/>
</dbReference>
<organism evidence="10 11">
    <name type="scientific">Deinococcus ruber</name>
    <dbReference type="NCBI Taxonomy" id="1848197"/>
    <lineage>
        <taxon>Bacteria</taxon>
        <taxon>Thermotogati</taxon>
        <taxon>Deinococcota</taxon>
        <taxon>Deinococci</taxon>
        <taxon>Deinococcales</taxon>
        <taxon>Deinococcaceae</taxon>
        <taxon>Deinococcus</taxon>
    </lineage>
</organism>
<feature type="transmembrane region" description="Helical" evidence="7">
    <location>
        <begin position="225"/>
        <end position="245"/>
    </location>
</feature>
<evidence type="ECO:0000256" key="3">
    <source>
        <dbReference type="ARBA" id="ARBA00022475"/>
    </source>
</evidence>
<dbReference type="InterPro" id="IPR035906">
    <property type="entry name" value="MetI-like_sf"/>
</dbReference>
<name>A0A918FA57_9DEIO</name>
<dbReference type="SUPFAM" id="SSF161098">
    <property type="entry name" value="MetI-like"/>
    <property type="match status" value="1"/>
</dbReference>
<keyword evidence="5 7" id="KW-1133">Transmembrane helix</keyword>
<dbReference type="FunFam" id="1.10.3720.10:FF:000003">
    <property type="entry name" value="Aliphatic sulfonate ABC transporter permease"/>
    <property type="match status" value="1"/>
</dbReference>
<reference evidence="10" key="1">
    <citation type="journal article" date="2014" name="Int. J. Syst. Evol. Microbiol.">
        <title>Complete genome sequence of Corynebacterium casei LMG S-19264T (=DSM 44701T), isolated from a smear-ripened cheese.</title>
        <authorList>
            <consortium name="US DOE Joint Genome Institute (JGI-PGF)"/>
            <person name="Walter F."/>
            <person name="Albersmeier A."/>
            <person name="Kalinowski J."/>
            <person name="Ruckert C."/>
        </authorList>
    </citation>
    <scope>NUCLEOTIDE SEQUENCE</scope>
    <source>
        <strain evidence="10">JCM 31311</strain>
    </source>
</reference>
<feature type="domain" description="ABC transmembrane type-1" evidence="9">
    <location>
        <begin position="96"/>
        <end position="276"/>
    </location>
</feature>
<dbReference type="GO" id="GO:0042918">
    <property type="term" value="P:alkanesulfonate transmembrane transport"/>
    <property type="evidence" value="ECO:0007669"/>
    <property type="project" value="UniProtKB-ARBA"/>
</dbReference>
<protein>
    <submittedName>
        <fullName evidence="10">ABC transporter permease</fullName>
    </submittedName>
</protein>